<accession>A0A0D3ECW1</accession>
<evidence type="ECO:0000256" key="1">
    <source>
        <dbReference type="SAM" id="MobiDB-lite"/>
    </source>
</evidence>
<protein>
    <recommendedName>
        <fullName evidence="2">Myb-like domain-containing protein</fullName>
    </recommendedName>
</protein>
<dbReference type="Proteomes" id="UP000032141">
    <property type="component" value="Chromosome C9"/>
</dbReference>
<sequence>MRLLFVVEGVAAEEQQHIKFLEQQLPLETLREGGEIGSSHVPVYSTHGTETGSIGEDTPSERRERKKWTLTEDVVLISAWLNTSKDPVVGNEQRAGAFWKRIAAYFAASPKVQGGEKRESIQCKQRWQKINDLVSKFSGSYEAATRQKTSGMNENDVVRLAHEIFHNDHKLRFDQKWCEVATSKIDGSCKKRKGDDGAQSSSSYATTTDGEHCPPDVKASKRASAKKTNEDISELQSLCAIKEKDLEVKEKLSKMGLLQTLIAKTEPLSEFEEALKKNLITEMLVVSHGLLFSQSGALEVVYSGQQEERLERKKRVYIERKREACHIRLWNDYFSETPTYLENLFRRRFRMNTRLFMHIVDRLSNEVHFFRQKKDGLGRLGLSTLQKCTAAIRVLAYGTAADTVDEYLRLCETTTRACVEKFVEGIINLFGDEYLRRPTPADLQRLLDIGEQRGFPGMIRSIDCMHWEWKNCPTAWKRQYSRGSGKPTIVLEAVASYDLWIWHAFFGPPGTLNDINVLDRSPVFDDIINGQAPQVTYSVNGREYQLAYYLTDGIYPKWATFIQSIQIPQDPKAVLFAQRQEAARKDVERAFGVLQARFAIVKNPTLFWDKVKIGNIMRTCIILHNMIVEDERDGYTHFNVSEFQQGDDARSLHVDLTYSTDMPSNIANMMGVRTRIRDKQMHQRLKADLVEHIWCKFGRDEDNN</sequence>
<dbReference type="InterPro" id="IPR006912">
    <property type="entry name" value="Harbinger_derived_prot"/>
</dbReference>
<dbReference type="InterPro" id="IPR001005">
    <property type="entry name" value="SANT/Myb"/>
</dbReference>
<dbReference type="Gramene" id="Bo9g140760.1">
    <property type="protein sequence ID" value="Bo9g140760.1"/>
    <property type="gene ID" value="Bo9g140760"/>
</dbReference>
<evidence type="ECO:0000313" key="3">
    <source>
        <dbReference type="EnsemblPlants" id="Bo9g140760.1"/>
    </source>
</evidence>
<dbReference type="eggNOG" id="ENOG502QR5Z">
    <property type="taxonomic scope" value="Eukaryota"/>
</dbReference>
<evidence type="ECO:0000313" key="4">
    <source>
        <dbReference type="Proteomes" id="UP000032141"/>
    </source>
</evidence>
<keyword evidence="4" id="KW-1185">Reference proteome</keyword>
<dbReference type="PROSITE" id="PS50090">
    <property type="entry name" value="MYB_LIKE"/>
    <property type="match status" value="1"/>
</dbReference>
<dbReference type="HOGENOM" id="CLU_012390_5_2_1"/>
<dbReference type="AlphaFoldDB" id="A0A0D3ECW1"/>
<evidence type="ECO:0000259" key="2">
    <source>
        <dbReference type="PROSITE" id="PS50090"/>
    </source>
</evidence>
<reference evidence="3" key="2">
    <citation type="submission" date="2015-03" db="UniProtKB">
        <authorList>
            <consortium name="EnsemblPlants"/>
        </authorList>
    </citation>
    <scope>IDENTIFICATION</scope>
</reference>
<proteinExistence type="predicted"/>
<organism evidence="3 4">
    <name type="scientific">Brassica oleracea var. oleracea</name>
    <dbReference type="NCBI Taxonomy" id="109376"/>
    <lineage>
        <taxon>Eukaryota</taxon>
        <taxon>Viridiplantae</taxon>
        <taxon>Streptophyta</taxon>
        <taxon>Embryophyta</taxon>
        <taxon>Tracheophyta</taxon>
        <taxon>Spermatophyta</taxon>
        <taxon>Magnoliopsida</taxon>
        <taxon>eudicotyledons</taxon>
        <taxon>Gunneridae</taxon>
        <taxon>Pentapetalae</taxon>
        <taxon>rosids</taxon>
        <taxon>malvids</taxon>
        <taxon>Brassicales</taxon>
        <taxon>Brassicaceae</taxon>
        <taxon>Brassiceae</taxon>
        <taxon>Brassica</taxon>
    </lineage>
</organism>
<dbReference type="PANTHER" id="PTHR47150">
    <property type="entry name" value="OS12G0169200 PROTEIN"/>
    <property type="match status" value="1"/>
</dbReference>
<dbReference type="PANTHER" id="PTHR47150:SF5">
    <property type="entry name" value="OS07G0546750 PROTEIN"/>
    <property type="match status" value="1"/>
</dbReference>
<feature type="region of interest" description="Disordered" evidence="1">
    <location>
        <begin position="38"/>
        <end position="65"/>
    </location>
</feature>
<feature type="compositionally biased region" description="Polar residues" evidence="1">
    <location>
        <begin position="198"/>
        <end position="208"/>
    </location>
</feature>
<name>A0A0D3ECW1_BRAOL</name>
<dbReference type="EnsemblPlants" id="Bo9g140760.1">
    <property type="protein sequence ID" value="Bo9g140760.1"/>
    <property type="gene ID" value="Bo9g140760"/>
</dbReference>
<feature type="domain" description="Myb-like" evidence="2">
    <location>
        <begin position="60"/>
        <end position="131"/>
    </location>
</feature>
<reference evidence="3 4" key="1">
    <citation type="journal article" date="2014" name="Genome Biol.">
        <title>Transcriptome and methylome profiling reveals relics of genome dominance in the mesopolyploid Brassica oleracea.</title>
        <authorList>
            <person name="Parkin I.A."/>
            <person name="Koh C."/>
            <person name="Tang H."/>
            <person name="Robinson S.J."/>
            <person name="Kagale S."/>
            <person name="Clarke W.E."/>
            <person name="Town C.D."/>
            <person name="Nixon J."/>
            <person name="Krishnakumar V."/>
            <person name="Bidwell S.L."/>
            <person name="Denoeud F."/>
            <person name="Belcram H."/>
            <person name="Links M.G."/>
            <person name="Just J."/>
            <person name="Clarke C."/>
            <person name="Bender T."/>
            <person name="Huebert T."/>
            <person name="Mason A.S."/>
            <person name="Pires J.C."/>
            <person name="Barker G."/>
            <person name="Moore J."/>
            <person name="Walley P.G."/>
            <person name="Manoli S."/>
            <person name="Batley J."/>
            <person name="Edwards D."/>
            <person name="Nelson M.N."/>
            <person name="Wang X."/>
            <person name="Paterson A.H."/>
            <person name="King G."/>
            <person name="Bancroft I."/>
            <person name="Chalhoub B."/>
            <person name="Sharpe A.G."/>
        </authorList>
    </citation>
    <scope>NUCLEOTIDE SEQUENCE</scope>
    <source>
        <strain evidence="3 4">cv. TO1000</strain>
    </source>
</reference>
<feature type="region of interest" description="Disordered" evidence="1">
    <location>
        <begin position="188"/>
        <end position="226"/>
    </location>
</feature>
<feature type="compositionally biased region" description="Basic and acidic residues" evidence="1">
    <location>
        <begin position="209"/>
        <end position="219"/>
    </location>
</feature>
<dbReference type="Gene3D" id="1.10.10.60">
    <property type="entry name" value="Homeodomain-like"/>
    <property type="match status" value="1"/>
</dbReference>
<dbReference type="Pfam" id="PF04827">
    <property type="entry name" value="Plant_tran"/>
    <property type="match status" value="1"/>
</dbReference>